<feature type="domain" description="HTH luxR-type" evidence="5">
    <location>
        <begin position="419"/>
        <end position="484"/>
    </location>
</feature>
<dbReference type="Gene3D" id="1.10.10.10">
    <property type="entry name" value="Winged helix-like DNA-binding domain superfamily/Winged helix DNA-binding domain"/>
    <property type="match status" value="1"/>
</dbReference>
<feature type="transmembrane region" description="Helical" evidence="4">
    <location>
        <begin position="64"/>
        <end position="81"/>
    </location>
</feature>
<feature type="transmembrane region" description="Helical" evidence="4">
    <location>
        <begin position="177"/>
        <end position="197"/>
    </location>
</feature>
<keyword evidence="1" id="KW-0805">Transcription regulation</keyword>
<gene>
    <name evidence="6" type="ORF">ET524_06995</name>
</gene>
<evidence type="ECO:0000313" key="6">
    <source>
        <dbReference type="EMBL" id="RXZ54249.1"/>
    </source>
</evidence>
<comment type="caution">
    <text evidence="6">The sequence shown here is derived from an EMBL/GenBank/DDBJ whole genome shotgun (WGS) entry which is preliminary data.</text>
</comment>
<keyword evidence="2" id="KW-0238">DNA-binding</keyword>
<feature type="transmembrane region" description="Helical" evidence="4">
    <location>
        <begin position="270"/>
        <end position="291"/>
    </location>
</feature>
<feature type="transmembrane region" description="Helical" evidence="4">
    <location>
        <begin position="325"/>
        <end position="346"/>
    </location>
</feature>
<dbReference type="InterPro" id="IPR016032">
    <property type="entry name" value="Sig_transdc_resp-reg_C-effctor"/>
</dbReference>
<feature type="transmembrane region" description="Helical" evidence="4">
    <location>
        <begin position="152"/>
        <end position="171"/>
    </location>
</feature>
<dbReference type="SMART" id="SM00421">
    <property type="entry name" value="HTH_LUXR"/>
    <property type="match status" value="1"/>
</dbReference>
<keyword evidence="4" id="KW-1133">Transmembrane helix</keyword>
<dbReference type="Proteomes" id="UP000293345">
    <property type="component" value="Unassembled WGS sequence"/>
</dbReference>
<dbReference type="PANTHER" id="PTHR44688">
    <property type="entry name" value="DNA-BINDING TRANSCRIPTIONAL ACTIVATOR DEVR_DOSR"/>
    <property type="match status" value="1"/>
</dbReference>
<keyword evidence="4" id="KW-0472">Membrane</keyword>
<dbReference type="RefSeq" id="WP_129424432.1">
    <property type="nucleotide sequence ID" value="NZ_SDPW01000001.1"/>
</dbReference>
<organism evidence="6 7">
    <name type="scientific">Senegalimassilia faecalis</name>
    <dbReference type="NCBI Taxonomy" id="2509433"/>
    <lineage>
        <taxon>Bacteria</taxon>
        <taxon>Bacillati</taxon>
        <taxon>Actinomycetota</taxon>
        <taxon>Coriobacteriia</taxon>
        <taxon>Coriobacteriales</taxon>
        <taxon>Coriobacteriaceae</taxon>
        <taxon>Senegalimassilia</taxon>
    </lineage>
</organism>
<proteinExistence type="predicted"/>
<evidence type="ECO:0000313" key="7">
    <source>
        <dbReference type="Proteomes" id="UP000293345"/>
    </source>
</evidence>
<reference evidence="6 7" key="1">
    <citation type="submission" date="2019-01" db="EMBL/GenBank/DDBJ databases">
        <title>Senegalimassilia sp. nov. KGMB04484 isolated human feces.</title>
        <authorList>
            <person name="Han K.-I."/>
            <person name="Kim J.-S."/>
            <person name="Lee K.C."/>
            <person name="Suh M.K."/>
            <person name="Eom M.K."/>
            <person name="Lee J.H."/>
            <person name="Park S.-H."/>
            <person name="Kang S.W."/>
            <person name="Park J.-E."/>
            <person name="Oh B.S."/>
            <person name="Yu S.Y."/>
            <person name="Choi S.-H."/>
            <person name="Lee D.H."/>
            <person name="Yoon H."/>
            <person name="Kim B.-Y."/>
            <person name="Lee J.H."/>
            <person name="Lee J.-S."/>
        </authorList>
    </citation>
    <scope>NUCLEOTIDE SEQUENCE [LARGE SCALE GENOMIC DNA]</scope>
    <source>
        <strain evidence="6 7">KGMB04484</strain>
    </source>
</reference>
<feature type="transmembrane region" description="Helical" evidence="4">
    <location>
        <begin position="245"/>
        <end position="263"/>
    </location>
</feature>
<dbReference type="GO" id="GO:0003677">
    <property type="term" value="F:DNA binding"/>
    <property type="evidence" value="ECO:0007669"/>
    <property type="project" value="UniProtKB-KW"/>
</dbReference>
<feature type="transmembrane region" description="Helical" evidence="4">
    <location>
        <begin position="120"/>
        <end position="140"/>
    </location>
</feature>
<dbReference type="CDD" id="cd06170">
    <property type="entry name" value="LuxR_C_like"/>
    <property type="match status" value="1"/>
</dbReference>
<dbReference type="PROSITE" id="PS50043">
    <property type="entry name" value="HTH_LUXR_2"/>
    <property type="match status" value="1"/>
</dbReference>
<dbReference type="SUPFAM" id="SSF46894">
    <property type="entry name" value="C-terminal effector domain of the bipartite response regulators"/>
    <property type="match status" value="1"/>
</dbReference>
<dbReference type="PANTHER" id="PTHR44688:SF16">
    <property type="entry name" value="DNA-BINDING TRANSCRIPTIONAL ACTIVATOR DEVR_DOSR"/>
    <property type="match status" value="1"/>
</dbReference>
<dbReference type="AlphaFoldDB" id="A0A4Q2JYV8"/>
<name>A0A4Q2JYV8_9ACTN</name>
<dbReference type="GO" id="GO:0006355">
    <property type="term" value="P:regulation of DNA-templated transcription"/>
    <property type="evidence" value="ECO:0007669"/>
    <property type="project" value="InterPro"/>
</dbReference>
<keyword evidence="3" id="KW-0804">Transcription</keyword>
<evidence type="ECO:0000256" key="1">
    <source>
        <dbReference type="ARBA" id="ARBA00023015"/>
    </source>
</evidence>
<feature type="transmembrane region" description="Helical" evidence="4">
    <location>
        <begin position="297"/>
        <end position="318"/>
    </location>
</feature>
<feature type="transmembrane region" description="Helical" evidence="4">
    <location>
        <begin position="209"/>
        <end position="233"/>
    </location>
</feature>
<dbReference type="EMBL" id="SDPW01000001">
    <property type="protein sequence ID" value="RXZ54249.1"/>
    <property type="molecule type" value="Genomic_DNA"/>
</dbReference>
<dbReference type="Pfam" id="PF00196">
    <property type="entry name" value="GerE"/>
    <property type="match status" value="1"/>
</dbReference>
<evidence type="ECO:0000259" key="5">
    <source>
        <dbReference type="PROSITE" id="PS50043"/>
    </source>
</evidence>
<sequence length="495" mass="54154">MTRIAAAKEAGEENAAPQARRRLRGLYAPIPLAFLGLGVYRAWIEITFVGSFVSFPAFSLSTRDLFDFSAVAEMVLFVLLARRIGPLYTKRWPFALCATAMLASTVLLFASFFAPGLAESLGVVTSVAGGVGLGLIILIWSELYGCLNPIRVTLYYAASLVVGALIIYLYMGLKMPWLFVMTALLPIVSLASARKGFALLPEGERPQKAWVSISVPWKIILLMGFFAFSYGIVEANAYQGYFGPHSSPGTFAVSGVVLLGVLVKRDKFDFNTLCRIALPLTVVALFLISVLGFTDDYLSGFCVAGGYTAFSILIMVLCSNLCYRYGVSAIWLFGMERSLRLVFMFLGRCMYEYGSVITVGSVRGTTIASGIAILAVVMGTFFLLSQKELSSKWGASFLVGPEGNGEAVRKQELADRCELLAKRFGLTSRETEVLILLAQRKTVGMIERELYIANGTAKAHVRHVYQKFDIHSREELFDLLGVDGLQENVEAKNAG</sequence>
<feature type="transmembrane region" description="Helical" evidence="4">
    <location>
        <begin position="93"/>
        <end position="114"/>
    </location>
</feature>
<evidence type="ECO:0000256" key="4">
    <source>
        <dbReference type="SAM" id="Phobius"/>
    </source>
</evidence>
<feature type="transmembrane region" description="Helical" evidence="4">
    <location>
        <begin position="366"/>
        <end position="384"/>
    </location>
</feature>
<feature type="transmembrane region" description="Helical" evidence="4">
    <location>
        <begin position="26"/>
        <end position="44"/>
    </location>
</feature>
<dbReference type="InterPro" id="IPR000792">
    <property type="entry name" value="Tscrpt_reg_LuxR_C"/>
</dbReference>
<dbReference type="InterPro" id="IPR036388">
    <property type="entry name" value="WH-like_DNA-bd_sf"/>
</dbReference>
<evidence type="ECO:0000256" key="2">
    <source>
        <dbReference type="ARBA" id="ARBA00023125"/>
    </source>
</evidence>
<dbReference type="OrthoDB" id="3170096at2"/>
<protein>
    <submittedName>
        <fullName evidence="6">LuxR family transcriptional regulator</fullName>
    </submittedName>
</protein>
<keyword evidence="7" id="KW-1185">Reference proteome</keyword>
<keyword evidence="4" id="KW-0812">Transmembrane</keyword>
<evidence type="ECO:0000256" key="3">
    <source>
        <dbReference type="ARBA" id="ARBA00023163"/>
    </source>
</evidence>
<accession>A0A4Q2JYV8</accession>